<proteinExistence type="predicted"/>
<accession>A0ABX0RKY5</accession>
<evidence type="ECO:0000313" key="3">
    <source>
        <dbReference type="Proteomes" id="UP001515780"/>
    </source>
</evidence>
<keyword evidence="1" id="KW-1133">Transmembrane helix</keyword>
<evidence type="ECO:0000256" key="1">
    <source>
        <dbReference type="SAM" id="Phobius"/>
    </source>
</evidence>
<organism evidence="2 3">
    <name type="scientific">Candidatus Pantoea communis</name>
    <dbReference type="NCBI Taxonomy" id="2608354"/>
    <lineage>
        <taxon>Bacteria</taxon>
        <taxon>Pseudomonadati</taxon>
        <taxon>Pseudomonadota</taxon>
        <taxon>Gammaproteobacteria</taxon>
        <taxon>Enterobacterales</taxon>
        <taxon>Erwiniaceae</taxon>
        <taxon>Pantoea</taxon>
    </lineage>
</organism>
<gene>
    <name evidence="2" type="ORF">F3J37_06195</name>
</gene>
<protein>
    <submittedName>
        <fullName evidence="2">Uncharacterized protein</fullName>
    </submittedName>
</protein>
<keyword evidence="1" id="KW-0812">Transmembrane</keyword>
<reference evidence="2 3" key="1">
    <citation type="journal article" date="2019" name="bioRxiv">
        <title>Bacteria contribute to plant secondary compound degradation in a generalist herbivore system.</title>
        <authorList>
            <person name="Francoeur C.B."/>
            <person name="Khadempour L."/>
            <person name="Moreira-Soto R.D."/>
            <person name="Gotting K."/>
            <person name="Book A.J."/>
            <person name="Pinto-Tomas A.A."/>
            <person name="Keefover-Ring K."/>
            <person name="Currie C.R."/>
        </authorList>
    </citation>
    <scope>NUCLEOTIDE SEQUENCE [LARGE SCALE GENOMIC DNA]</scope>
    <source>
        <strain evidence="2">Al-1710</strain>
    </source>
</reference>
<name>A0ABX0RKY5_9GAMM</name>
<comment type="caution">
    <text evidence="2">The sequence shown here is derived from an EMBL/GenBank/DDBJ whole genome shotgun (WGS) entry which is preliminary data.</text>
</comment>
<feature type="transmembrane region" description="Helical" evidence="1">
    <location>
        <begin position="156"/>
        <end position="177"/>
    </location>
</feature>
<dbReference type="Proteomes" id="UP001515780">
    <property type="component" value="Unassembled WGS sequence"/>
</dbReference>
<keyword evidence="1" id="KW-0472">Membrane</keyword>
<sequence length="178" mass="20457">MSDAEMHDSLLMLKKELLSLNYEIDVPFNVVSEGDELIASWKIADAKAIEIFGMEGLKKQFELRLIFDVDNKTVRYTEKSTGINWDAQLKRFIKKKEVCLGSRKEFCQGASWGIKEDGSFGQQYAYKFRTRDIKNPIFKIVQNSGWHLKLSATDKVGYHIFTILIAVMVICGLVVYLF</sequence>
<dbReference type="RefSeq" id="WP_166932439.1">
    <property type="nucleotide sequence ID" value="NZ_VWXC01000003.1"/>
</dbReference>
<evidence type="ECO:0000313" key="2">
    <source>
        <dbReference type="EMBL" id="NIG18271.1"/>
    </source>
</evidence>
<dbReference type="EMBL" id="VWXC01000003">
    <property type="protein sequence ID" value="NIG18271.1"/>
    <property type="molecule type" value="Genomic_DNA"/>
</dbReference>
<keyword evidence="3" id="KW-1185">Reference proteome</keyword>